<reference evidence="2" key="2">
    <citation type="journal article" date="2019" name="IMA Fungus">
        <title>Genome sequencing and comparison of five Tilletia species to identify candidate genes for the detection of regulated species infecting wheat.</title>
        <authorList>
            <person name="Nguyen H.D.T."/>
            <person name="Sultana T."/>
            <person name="Kesanakurti P."/>
            <person name="Hambleton S."/>
        </authorList>
    </citation>
    <scope>NUCLEOTIDE SEQUENCE</scope>
    <source>
        <strain evidence="2">DAOMC 236416</strain>
    </source>
</reference>
<sequence length="125" mass="13631">MSDTSDHKSSESSSSQDKSNEAAPNSAKRGRGRPKGSRKKPKDAAASDHPGNDLSIDGDEGTAGDDEPSHLVPGWDPTQWQDVLLLTRELFSDLVPCCEFWTDEQRVRIGNMLVDLGFALIPSTY</sequence>
<evidence type="ECO:0000313" key="3">
    <source>
        <dbReference type="Proteomes" id="UP000077521"/>
    </source>
</evidence>
<proteinExistence type="predicted"/>
<protein>
    <submittedName>
        <fullName evidence="2">Uncharacterized protein</fullName>
    </submittedName>
</protein>
<dbReference type="EMBL" id="LWDF02000294">
    <property type="protein sequence ID" value="KAE8250723.1"/>
    <property type="molecule type" value="Genomic_DNA"/>
</dbReference>
<gene>
    <name evidence="2" type="ORF">A4X13_0g4452</name>
</gene>
<accession>A0A177TNG1</accession>
<name>A0A177TNG1_9BASI</name>
<feature type="compositionally biased region" description="Basic residues" evidence="1">
    <location>
        <begin position="28"/>
        <end position="41"/>
    </location>
</feature>
<feature type="compositionally biased region" description="Basic and acidic residues" evidence="1">
    <location>
        <begin position="1"/>
        <end position="10"/>
    </location>
</feature>
<evidence type="ECO:0000256" key="1">
    <source>
        <dbReference type="SAM" id="MobiDB-lite"/>
    </source>
</evidence>
<feature type="compositionally biased region" description="Acidic residues" evidence="1">
    <location>
        <begin position="56"/>
        <end position="66"/>
    </location>
</feature>
<dbReference type="AlphaFoldDB" id="A0A177TNG1"/>
<keyword evidence="3" id="KW-1185">Reference proteome</keyword>
<dbReference type="Proteomes" id="UP000077521">
    <property type="component" value="Unassembled WGS sequence"/>
</dbReference>
<reference evidence="2" key="1">
    <citation type="submission" date="2016-04" db="EMBL/GenBank/DDBJ databases">
        <authorList>
            <person name="Nguyen H.D."/>
            <person name="Samba Siva P."/>
            <person name="Cullis J."/>
            <person name="Levesque C.A."/>
            <person name="Hambleton S."/>
        </authorList>
    </citation>
    <scope>NUCLEOTIDE SEQUENCE</scope>
    <source>
        <strain evidence="2">DAOMC 236416</strain>
    </source>
</reference>
<comment type="caution">
    <text evidence="2">The sequence shown here is derived from an EMBL/GenBank/DDBJ whole genome shotgun (WGS) entry which is preliminary data.</text>
</comment>
<organism evidence="2 3">
    <name type="scientific">Tilletia indica</name>
    <dbReference type="NCBI Taxonomy" id="43049"/>
    <lineage>
        <taxon>Eukaryota</taxon>
        <taxon>Fungi</taxon>
        <taxon>Dikarya</taxon>
        <taxon>Basidiomycota</taxon>
        <taxon>Ustilaginomycotina</taxon>
        <taxon>Exobasidiomycetes</taxon>
        <taxon>Tilletiales</taxon>
        <taxon>Tilletiaceae</taxon>
        <taxon>Tilletia</taxon>
    </lineage>
</organism>
<feature type="region of interest" description="Disordered" evidence="1">
    <location>
        <begin position="1"/>
        <end position="76"/>
    </location>
</feature>
<evidence type="ECO:0000313" key="2">
    <source>
        <dbReference type="EMBL" id="KAE8250723.1"/>
    </source>
</evidence>